<dbReference type="EMBL" id="FQVY01000001">
    <property type="protein sequence ID" value="SHF60053.1"/>
    <property type="molecule type" value="Genomic_DNA"/>
</dbReference>
<evidence type="ECO:0000313" key="3">
    <source>
        <dbReference type="Proteomes" id="UP000184089"/>
    </source>
</evidence>
<gene>
    <name evidence="2" type="ORF">SAMN05444424_0022</name>
</gene>
<dbReference type="Proteomes" id="UP000184089">
    <property type="component" value="Unassembled WGS sequence"/>
</dbReference>
<dbReference type="InterPro" id="IPR005137">
    <property type="entry name" value="BtpA"/>
</dbReference>
<dbReference type="PANTHER" id="PTHR21381">
    <property type="entry name" value="ZGC:162297"/>
    <property type="match status" value="1"/>
</dbReference>
<sequence length="263" mass="27849">MSILSQLREGCFTIGVLHVPPFPTSVLGGERSLEEIVEHCVKNARVLEESGFSSVLLQNVGDEPVGRAASPDTVANMAVLAREVKKALSIPLGVTLLDHDGKAPIAIAKAAGADYVRIKVFCGLMVKMTGMLEGLYYDAVRYRREIGAGEVDILADVFDREGYPLGDTDLGEMARFAVQSCKADGLILTGKDQRGIEEMLETAGRATGAPLLIGGGVDAQNVGQLKGRAQGFIIGSCLKTPGGPYADLSPRACREVAEAFAKQ</sequence>
<evidence type="ECO:0000256" key="1">
    <source>
        <dbReference type="ARBA" id="ARBA00006007"/>
    </source>
</evidence>
<reference evidence="3" key="1">
    <citation type="submission" date="2016-11" db="EMBL/GenBank/DDBJ databases">
        <authorList>
            <person name="Jaros S."/>
            <person name="Januszkiewicz K."/>
            <person name="Wedrychowicz H."/>
        </authorList>
    </citation>
    <scope>NUCLEOTIDE SEQUENCE [LARGE SCALE GENOMIC DNA]</scope>
    <source>
        <strain evidence="3">DSM 4029</strain>
    </source>
</reference>
<evidence type="ECO:0000313" key="2">
    <source>
        <dbReference type="EMBL" id="SHF60053.1"/>
    </source>
</evidence>
<protein>
    <recommendedName>
        <fullName evidence="4">BtpA/SgcQ family protein</fullName>
    </recommendedName>
</protein>
<accession>A0AAQ1RUN5</accession>
<organism evidence="2 3">
    <name type="scientific">Bittarella massiliensis</name>
    <name type="common">ex Durand et al. 2017</name>
    <dbReference type="NCBI Taxonomy" id="1720313"/>
    <lineage>
        <taxon>Bacteria</taxon>
        <taxon>Bacillati</taxon>
        <taxon>Bacillota</taxon>
        <taxon>Clostridia</taxon>
        <taxon>Eubacteriales</taxon>
        <taxon>Oscillospiraceae</taxon>
        <taxon>Bittarella (ex Durand et al. 2017)</taxon>
    </lineage>
</organism>
<dbReference type="AlphaFoldDB" id="A0AAQ1RUN5"/>
<dbReference type="InterPro" id="IPR011060">
    <property type="entry name" value="RibuloseP-bd_barrel"/>
</dbReference>
<dbReference type="PIRSF" id="PIRSF005956">
    <property type="entry name" value="BtpA"/>
    <property type="match status" value="1"/>
</dbReference>
<proteinExistence type="inferred from homology"/>
<evidence type="ECO:0008006" key="4">
    <source>
        <dbReference type="Google" id="ProtNLM"/>
    </source>
</evidence>
<comment type="caution">
    <text evidence="2">The sequence shown here is derived from an EMBL/GenBank/DDBJ whole genome shotgun (WGS) entry which is preliminary data.</text>
</comment>
<dbReference type="SUPFAM" id="SSF51366">
    <property type="entry name" value="Ribulose-phoshate binding barrel"/>
    <property type="match status" value="1"/>
</dbReference>
<dbReference type="NCBIfam" id="TIGR00259">
    <property type="entry name" value="thylakoid_BtpA"/>
    <property type="match status" value="1"/>
</dbReference>
<comment type="similarity">
    <text evidence="1">Belongs to the BtpA family.</text>
</comment>
<dbReference type="Pfam" id="PF03437">
    <property type="entry name" value="BtpA"/>
    <property type="match status" value="1"/>
</dbReference>
<dbReference type="RefSeq" id="WP_021659281.1">
    <property type="nucleotide sequence ID" value="NZ_FQVY01000001.1"/>
</dbReference>
<name>A0AAQ1RUN5_9FIRM</name>
<dbReference type="PANTHER" id="PTHR21381:SF3">
    <property type="entry name" value="SGC REGION PROTEIN SGCQ-RELATED"/>
    <property type="match status" value="1"/>
</dbReference>